<evidence type="ECO:0000256" key="1">
    <source>
        <dbReference type="ARBA" id="ARBA00022553"/>
    </source>
</evidence>
<gene>
    <name evidence="4" type="ORF">SAMN02745716_0642</name>
</gene>
<keyword evidence="2" id="KW-0812">Transmembrane</keyword>
<dbReference type="InterPro" id="IPR050923">
    <property type="entry name" value="Cell_Proc_Reg/RNA_Proc"/>
</dbReference>
<accession>A0A1H6FMN1</accession>
<sequence>MEDPVVALLKFAFLAILYLFLVWVVSSARRELARTAEVATEPPPLHTERPSEPMLDLAGGLNPRLEVIAAMGHSPGAEVPLNGGATLGRSASADVVVDDPFASAVHARIFPQGGFMWIEDLGSTNGTYVNGRRIDAPQRLRPSDVIRIGDSEYRYWE</sequence>
<dbReference type="AlphaFoldDB" id="A0A1H6FMN1"/>
<dbReference type="PROSITE" id="PS50006">
    <property type="entry name" value="FHA_DOMAIN"/>
    <property type="match status" value="1"/>
</dbReference>
<dbReference type="Gene3D" id="2.60.200.20">
    <property type="match status" value="1"/>
</dbReference>
<dbReference type="OrthoDB" id="277520at2"/>
<dbReference type="CDD" id="cd00060">
    <property type="entry name" value="FHA"/>
    <property type="match status" value="1"/>
</dbReference>
<evidence type="ECO:0000256" key="2">
    <source>
        <dbReference type="SAM" id="Phobius"/>
    </source>
</evidence>
<dbReference type="EMBL" id="FNWJ01000001">
    <property type="protein sequence ID" value="SEH11045.1"/>
    <property type="molecule type" value="Genomic_DNA"/>
</dbReference>
<dbReference type="SUPFAM" id="SSF49879">
    <property type="entry name" value="SMAD/FHA domain"/>
    <property type="match status" value="1"/>
</dbReference>
<keyword evidence="2" id="KW-0472">Membrane</keyword>
<feature type="domain" description="FHA" evidence="3">
    <location>
        <begin position="85"/>
        <end position="134"/>
    </location>
</feature>
<evidence type="ECO:0000313" key="4">
    <source>
        <dbReference type="EMBL" id="SEH11045.1"/>
    </source>
</evidence>
<dbReference type="SMART" id="SM00240">
    <property type="entry name" value="FHA"/>
    <property type="match status" value="1"/>
</dbReference>
<keyword evidence="1" id="KW-0597">Phosphoprotein</keyword>
<reference evidence="5" key="1">
    <citation type="submission" date="2016-10" db="EMBL/GenBank/DDBJ databases">
        <authorList>
            <person name="Varghese N."/>
            <person name="Submissions S."/>
        </authorList>
    </citation>
    <scope>NUCLEOTIDE SEQUENCE [LARGE SCALE GENOMIC DNA]</scope>
    <source>
        <strain evidence="5">ATCC 35263</strain>
    </source>
</reference>
<name>A0A1H6FMN1_THEAL</name>
<dbReference type="Proteomes" id="UP000222056">
    <property type="component" value="Unassembled WGS sequence"/>
</dbReference>
<dbReference type="Pfam" id="PF00498">
    <property type="entry name" value="FHA"/>
    <property type="match status" value="1"/>
</dbReference>
<keyword evidence="2" id="KW-1133">Transmembrane helix</keyword>
<protein>
    <submittedName>
        <fullName evidence="4">FHA domain-containing protein</fullName>
    </submittedName>
</protein>
<organism evidence="4 5">
    <name type="scientific">Thermoleophilum album</name>
    <dbReference type="NCBI Taxonomy" id="29539"/>
    <lineage>
        <taxon>Bacteria</taxon>
        <taxon>Bacillati</taxon>
        <taxon>Actinomycetota</taxon>
        <taxon>Thermoleophilia</taxon>
        <taxon>Thermoleophilales</taxon>
        <taxon>Thermoleophilaceae</taxon>
        <taxon>Thermoleophilum</taxon>
    </lineage>
</organism>
<dbReference type="InterPro" id="IPR000253">
    <property type="entry name" value="FHA_dom"/>
</dbReference>
<proteinExistence type="predicted"/>
<evidence type="ECO:0000313" key="5">
    <source>
        <dbReference type="Proteomes" id="UP000222056"/>
    </source>
</evidence>
<dbReference type="STRING" id="29539.SAMN02745716_0642"/>
<keyword evidence="5" id="KW-1185">Reference proteome</keyword>
<dbReference type="RefSeq" id="WP_093116157.1">
    <property type="nucleotide sequence ID" value="NZ_FNWJ01000001.1"/>
</dbReference>
<dbReference type="InterPro" id="IPR008984">
    <property type="entry name" value="SMAD_FHA_dom_sf"/>
</dbReference>
<evidence type="ECO:0000259" key="3">
    <source>
        <dbReference type="PROSITE" id="PS50006"/>
    </source>
</evidence>
<dbReference type="PANTHER" id="PTHR23308">
    <property type="entry name" value="NUCLEAR INHIBITOR OF PROTEIN PHOSPHATASE-1"/>
    <property type="match status" value="1"/>
</dbReference>
<feature type="transmembrane region" description="Helical" evidence="2">
    <location>
        <begin position="6"/>
        <end position="25"/>
    </location>
</feature>